<dbReference type="InterPro" id="IPR036365">
    <property type="entry name" value="PGBD-like_sf"/>
</dbReference>
<evidence type="ECO:0000256" key="4">
    <source>
        <dbReference type="ARBA" id="ARBA00022737"/>
    </source>
</evidence>
<dbReference type="SMART" id="SM00120">
    <property type="entry name" value="HX"/>
    <property type="match status" value="4"/>
</dbReference>
<keyword evidence="17" id="KW-1185">Reference proteome</keyword>
<dbReference type="Gene3D" id="3.40.390.10">
    <property type="entry name" value="Collagenase (Catalytic Domain)"/>
    <property type="match status" value="1"/>
</dbReference>
<evidence type="ECO:0000256" key="5">
    <source>
        <dbReference type="ARBA" id="ARBA00022801"/>
    </source>
</evidence>
<dbReference type="AlphaFoldDB" id="A0A8X7XB25"/>
<feature type="non-terminal residue" evidence="16">
    <location>
        <position position="669"/>
    </location>
</feature>
<keyword evidence="7 11" id="KW-0106">Calcium</keyword>
<dbReference type="GO" id="GO:0030198">
    <property type="term" value="P:extracellular matrix organization"/>
    <property type="evidence" value="ECO:0007669"/>
    <property type="project" value="TreeGrafter"/>
</dbReference>
<feature type="binding site" evidence="11">
    <location>
        <position position="309"/>
    </location>
    <ligand>
        <name>Ca(2+)</name>
        <dbReference type="ChEBI" id="CHEBI:29108"/>
        <label>2</label>
    </ligand>
</feature>
<feature type="binding site" evidence="11">
    <location>
        <position position="316"/>
    </location>
    <ligand>
        <name>Ca(2+)</name>
        <dbReference type="ChEBI" id="CHEBI:29108"/>
        <label>3</label>
    </ligand>
</feature>
<comment type="similarity">
    <text evidence="1">Belongs to the peptidase M10A family.</text>
</comment>
<feature type="binding site" evidence="11">
    <location>
        <position position="341"/>
    </location>
    <ligand>
        <name>Zn(2+)</name>
        <dbReference type="ChEBI" id="CHEBI:29105"/>
        <label>2</label>
        <note>catalytic</note>
    </ligand>
</feature>
<feature type="binding site" description="in inhibited form" evidence="11">
    <location>
        <position position="187"/>
    </location>
    <ligand>
        <name>Zn(2+)</name>
        <dbReference type="ChEBI" id="CHEBI:29105"/>
        <label>2</label>
        <note>catalytic</note>
    </ligand>
</feature>
<dbReference type="GO" id="GO:0031012">
    <property type="term" value="C:extracellular matrix"/>
    <property type="evidence" value="ECO:0007669"/>
    <property type="project" value="InterPro"/>
</dbReference>
<feature type="binding site" evidence="11">
    <location>
        <position position="347"/>
    </location>
    <ligand>
        <name>Zn(2+)</name>
        <dbReference type="ChEBI" id="CHEBI:29105"/>
        <label>2</label>
        <note>catalytic</note>
    </ligand>
</feature>
<dbReference type="InterPro" id="IPR024079">
    <property type="entry name" value="MetalloPept_cat_dom_sf"/>
</dbReference>
<feature type="region of interest" description="Disordered" evidence="14">
    <location>
        <begin position="383"/>
        <end position="420"/>
    </location>
</feature>
<feature type="binding site" evidence="11">
    <location>
        <position position="282"/>
    </location>
    <ligand>
        <name>Zn(2+)</name>
        <dbReference type="ChEBI" id="CHEBI:29105"/>
        <label>1</label>
    </ligand>
</feature>
<gene>
    <name evidence="16" type="primary">Mmp25</name>
    <name evidence="16" type="ORF">GTO96_0002255</name>
</gene>
<dbReference type="EMBL" id="JAATIS010003638">
    <property type="protein sequence ID" value="KAG2464618.1"/>
    <property type="molecule type" value="Genomic_DNA"/>
</dbReference>
<dbReference type="SMART" id="SM00235">
    <property type="entry name" value="ZnMc"/>
    <property type="match status" value="1"/>
</dbReference>
<keyword evidence="5" id="KW-0378">Hydrolase</keyword>
<evidence type="ECO:0000256" key="3">
    <source>
        <dbReference type="ARBA" id="ARBA00022723"/>
    </source>
</evidence>
<dbReference type="InterPro" id="IPR000585">
    <property type="entry name" value="Hemopexin-like_dom"/>
</dbReference>
<dbReference type="GO" id="GO:0004222">
    <property type="term" value="F:metalloendopeptidase activity"/>
    <property type="evidence" value="ECO:0007669"/>
    <property type="project" value="InterPro"/>
</dbReference>
<evidence type="ECO:0000313" key="17">
    <source>
        <dbReference type="Proteomes" id="UP000886611"/>
    </source>
</evidence>
<keyword evidence="3 11" id="KW-0479">Metal-binding</keyword>
<feature type="binding site" evidence="11">
    <location>
        <position position="316"/>
    </location>
    <ligand>
        <name>Ca(2+)</name>
        <dbReference type="ChEBI" id="CHEBI:29108"/>
        <label>1</label>
    </ligand>
</feature>
<dbReference type="Proteomes" id="UP000886611">
    <property type="component" value="Unassembled WGS sequence"/>
</dbReference>
<feature type="binding site" evidence="11">
    <location>
        <position position="297"/>
    </location>
    <ligand>
        <name>Zn(2+)</name>
        <dbReference type="ChEBI" id="CHEBI:29105"/>
        <label>1</label>
    </ligand>
</feature>
<organism evidence="16 17">
    <name type="scientific">Polypterus senegalus</name>
    <name type="common">Senegal bichir</name>
    <dbReference type="NCBI Taxonomy" id="55291"/>
    <lineage>
        <taxon>Eukaryota</taxon>
        <taxon>Metazoa</taxon>
        <taxon>Chordata</taxon>
        <taxon>Craniata</taxon>
        <taxon>Vertebrata</taxon>
        <taxon>Euteleostomi</taxon>
        <taxon>Actinopterygii</taxon>
        <taxon>Polypteriformes</taxon>
        <taxon>Polypteridae</taxon>
        <taxon>Polypterus</taxon>
    </lineage>
</organism>
<dbReference type="Pfam" id="PF00413">
    <property type="entry name" value="Peptidase_M10"/>
    <property type="match status" value="1"/>
</dbReference>
<feature type="repeat" description="Hemopexin" evidence="13">
    <location>
        <begin position="475"/>
        <end position="520"/>
    </location>
</feature>
<dbReference type="PRINTS" id="PR00138">
    <property type="entry name" value="MATRIXIN"/>
</dbReference>
<feature type="binding site" evidence="11">
    <location>
        <position position="430"/>
    </location>
    <ligand>
        <name>Ca(2+)</name>
        <dbReference type="ChEBI" id="CHEBI:29108"/>
        <label>4</label>
    </ligand>
</feature>
<feature type="domain" description="Peptidase metallopeptidase" evidence="15">
    <location>
        <begin position="211"/>
        <end position="385"/>
    </location>
</feature>
<dbReference type="FunFam" id="2.110.10.10:FF:000018">
    <property type="entry name" value="Matrix metallopeptidase 25b"/>
    <property type="match status" value="1"/>
</dbReference>
<evidence type="ECO:0000256" key="14">
    <source>
        <dbReference type="SAM" id="MobiDB-lite"/>
    </source>
</evidence>
<feature type="binding site" evidence="11">
    <location>
        <position position="573"/>
    </location>
    <ligand>
        <name>Ca(2+)</name>
        <dbReference type="ChEBI" id="CHEBI:29108"/>
        <label>4</label>
    </ligand>
</feature>
<evidence type="ECO:0000256" key="10">
    <source>
        <dbReference type="PIRSR" id="PIRSR621190-1"/>
    </source>
</evidence>
<evidence type="ECO:0000256" key="9">
    <source>
        <dbReference type="ARBA" id="ARBA00023145"/>
    </source>
</evidence>
<dbReference type="InterPro" id="IPR002477">
    <property type="entry name" value="Peptidoglycan-bd-like"/>
</dbReference>
<keyword evidence="2" id="KW-0645">Protease</keyword>
<feature type="binding site" evidence="11">
    <location>
        <position position="284"/>
    </location>
    <ligand>
        <name>Zn(2+)</name>
        <dbReference type="ChEBI" id="CHEBI:29105"/>
        <label>1</label>
    </ligand>
</feature>
<dbReference type="CDD" id="cd04278">
    <property type="entry name" value="ZnMc_MMP"/>
    <property type="match status" value="1"/>
</dbReference>
<sequence>MRTRSQGFNGYGYIIWRHGASYHQSKDETLSRTIHMPALLSLAQILYYVGTPETEWTDGKRAAGKPLGLCGARLGIKGDIGTEATATALGSPVRRWVKMTRFILGLLLASVVVGGAKSARPRSVDVSKGVDWLTRYGYLPPPDPMTAQLQTREGIEEAIRTMQRFGGLKETGKLDAATLSLMQKPRCSLPDIIGTSELLRRRRRRRRYALSGLLWQKRSLTWKVNTYPKSEQNKNLDSQTIDSIMYYALKVWGDAVPLTFQQLSPKGSDTPDIVVDFSSSYHDDGYPFDGAGGTLAHAFFPGEHPISGDTHFDDEETWTILQQGADQGTDLYTVAIHEFGHALGLAHSSSSSSIMAPYYQGPVGHPTTFQLHTDDLQGIQQLYGRKDSPSKPTTRTMTTPALPKVPSQPPPRATRFPQPNLPNRCLGDFDAIANIRGEVFFFKNEFFWRIQRTGSLVSLNPAQVSNFWKGLPKNFKKIDAVYERPGDSKIVFIIRDQYWLFKDTTVLPGYPRPLTEFGLPSGGVDAAFIWAHNGKTYFFRNKYFWRYDEQKRTMDQGYPKEVSLWQGIPEDLDDVISWGEAGDTYFFKGNEYWIQKKGGIDQAIGTSKSVAVDWMRCSPRPTASQPPVKNPKSKDKVCTCDFNAGTGLLASTLSYWLVILSFLPIMVSL</sequence>
<evidence type="ECO:0000256" key="2">
    <source>
        <dbReference type="ARBA" id="ARBA00022670"/>
    </source>
</evidence>
<keyword evidence="6 11" id="KW-0862">Zinc</keyword>
<accession>A0A8X7XB25</accession>
<dbReference type="Gene3D" id="2.110.10.10">
    <property type="entry name" value="Hemopexin-like domain"/>
    <property type="match status" value="1"/>
</dbReference>
<dbReference type="GO" id="GO:0008270">
    <property type="term" value="F:zinc ion binding"/>
    <property type="evidence" value="ECO:0007669"/>
    <property type="project" value="InterPro"/>
</dbReference>
<dbReference type="Pfam" id="PF01471">
    <property type="entry name" value="PG_binding_1"/>
    <property type="match status" value="1"/>
</dbReference>
<dbReference type="InterPro" id="IPR001818">
    <property type="entry name" value="Pept_M10_metallopeptidase"/>
</dbReference>
<evidence type="ECO:0000256" key="13">
    <source>
        <dbReference type="PROSITE-ProRule" id="PRU01011"/>
    </source>
</evidence>
<dbReference type="FunFam" id="3.40.390.10:FF:000070">
    <property type="entry name" value="Matrix metallopeptidase 25b"/>
    <property type="match status" value="1"/>
</dbReference>
<feature type="non-terminal residue" evidence="16">
    <location>
        <position position="1"/>
    </location>
</feature>
<feature type="repeat" description="Hemopexin" evidence="13">
    <location>
        <begin position="521"/>
        <end position="569"/>
    </location>
</feature>
<evidence type="ECO:0000256" key="11">
    <source>
        <dbReference type="PIRSR" id="PIRSR621190-2"/>
    </source>
</evidence>
<proteinExistence type="inferred from homology"/>
<dbReference type="InterPro" id="IPR033739">
    <property type="entry name" value="M10A_MMP"/>
</dbReference>
<feature type="binding site" evidence="11">
    <location>
        <position position="311"/>
    </location>
    <ligand>
        <name>Zn(2+)</name>
        <dbReference type="ChEBI" id="CHEBI:29105"/>
        <label>1</label>
    </ligand>
</feature>
<dbReference type="SUPFAM" id="SSF47090">
    <property type="entry name" value="PGBD-like"/>
    <property type="match status" value="1"/>
</dbReference>
<dbReference type="PROSITE" id="PS51642">
    <property type="entry name" value="HEMOPEXIN_2"/>
    <property type="match status" value="3"/>
</dbReference>
<keyword evidence="8" id="KW-0482">Metalloprotease</keyword>
<comment type="cofactor">
    <cofactor evidence="11">
        <name>Ca(2+)</name>
        <dbReference type="ChEBI" id="CHEBI:29108"/>
    </cofactor>
    <text evidence="11">Can bind about 5 Ca(2+) ions per subunit.</text>
</comment>
<evidence type="ECO:0000256" key="12">
    <source>
        <dbReference type="PIRSR" id="PIRSR621190-4"/>
    </source>
</evidence>
<evidence type="ECO:0000256" key="7">
    <source>
        <dbReference type="ARBA" id="ARBA00022837"/>
    </source>
</evidence>
<reference evidence="16 17" key="1">
    <citation type="journal article" date="2021" name="Cell">
        <title>Tracing the genetic footprints of vertebrate landing in non-teleost ray-finned fishes.</title>
        <authorList>
            <person name="Bi X."/>
            <person name="Wang K."/>
            <person name="Yang L."/>
            <person name="Pan H."/>
            <person name="Jiang H."/>
            <person name="Wei Q."/>
            <person name="Fang M."/>
            <person name="Yu H."/>
            <person name="Zhu C."/>
            <person name="Cai Y."/>
            <person name="He Y."/>
            <person name="Gan X."/>
            <person name="Zeng H."/>
            <person name="Yu D."/>
            <person name="Zhu Y."/>
            <person name="Jiang H."/>
            <person name="Qiu Q."/>
            <person name="Yang H."/>
            <person name="Zhang Y.E."/>
            <person name="Wang W."/>
            <person name="Zhu M."/>
            <person name="He S."/>
            <person name="Zhang G."/>
        </authorList>
    </citation>
    <scope>NUCLEOTIDE SEQUENCE [LARGE SCALE GENOMIC DNA]</scope>
    <source>
        <strain evidence="16">Bchr_013</strain>
    </source>
</reference>
<dbReference type="InterPro" id="IPR021190">
    <property type="entry name" value="Pept_M10A"/>
</dbReference>
<feature type="binding site" evidence="11">
    <location>
        <position position="272"/>
    </location>
    <ligand>
        <name>Ca(2+)</name>
        <dbReference type="ChEBI" id="CHEBI:29108"/>
        <label>2</label>
    </ligand>
</feature>
<evidence type="ECO:0000256" key="1">
    <source>
        <dbReference type="ARBA" id="ARBA00010370"/>
    </source>
</evidence>
<feature type="compositionally biased region" description="Polar residues" evidence="14">
    <location>
        <begin position="390"/>
        <end position="399"/>
    </location>
</feature>
<feature type="binding site" evidence="11">
    <location>
        <position position="289"/>
    </location>
    <ligand>
        <name>Ca(2+)</name>
        <dbReference type="ChEBI" id="CHEBI:29108"/>
        <label>3</label>
    </ligand>
</feature>
<feature type="binding site" evidence="11">
    <location>
        <position position="479"/>
    </location>
    <ligand>
        <name>Ca(2+)</name>
        <dbReference type="ChEBI" id="CHEBI:29108"/>
        <label>4</label>
    </ligand>
</feature>
<feature type="repeat" description="Hemopexin" evidence="13">
    <location>
        <begin position="422"/>
        <end position="471"/>
    </location>
</feature>
<dbReference type="PANTHER" id="PTHR10201">
    <property type="entry name" value="MATRIX METALLOPROTEINASE"/>
    <property type="match status" value="1"/>
</dbReference>
<feature type="binding site" evidence="11">
    <location>
        <position position="313"/>
    </location>
    <ligand>
        <name>Ca(2+)</name>
        <dbReference type="ChEBI" id="CHEBI:29108"/>
        <label>3</label>
    </ligand>
</feature>
<feature type="binding site" evidence="11">
    <location>
        <position position="290"/>
    </location>
    <ligand>
        <name>Ca(2+)</name>
        <dbReference type="ChEBI" id="CHEBI:29108"/>
        <label>3</label>
    </ligand>
</feature>
<dbReference type="InterPro" id="IPR006026">
    <property type="entry name" value="Peptidase_Metallo"/>
</dbReference>
<evidence type="ECO:0000256" key="6">
    <source>
        <dbReference type="ARBA" id="ARBA00022833"/>
    </source>
</evidence>
<evidence type="ECO:0000259" key="15">
    <source>
        <dbReference type="SMART" id="SM00235"/>
    </source>
</evidence>
<evidence type="ECO:0000256" key="8">
    <source>
        <dbReference type="ARBA" id="ARBA00023049"/>
    </source>
</evidence>
<keyword evidence="9" id="KW-0865">Zymogen</keyword>
<feature type="modified residue" description="Phosphotyrosine; by PKDCC" evidence="12">
    <location>
        <position position="510"/>
    </location>
</feature>
<feature type="binding site" evidence="11">
    <location>
        <position position="337"/>
    </location>
    <ligand>
        <name>Zn(2+)</name>
        <dbReference type="ChEBI" id="CHEBI:29105"/>
        <label>2</label>
        <note>catalytic</note>
    </ligand>
</feature>
<feature type="active site" evidence="10">
    <location>
        <position position="338"/>
    </location>
</feature>
<dbReference type="PANTHER" id="PTHR10201:SF294">
    <property type="entry name" value="MATRIX METALLOPROTEINASE 16"/>
    <property type="match status" value="1"/>
</dbReference>
<dbReference type="SUPFAM" id="SSF55486">
    <property type="entry name" value="Metalloproteases ('zincins'), catalytic domain"/>
    <property type="match status" value="1"/>
</dbReference>
<comment type="cofactor">
    <cofactor evidence="11">
        <name>Zn(2+)</name>
        <dbReference type="ChEBI" id="CHEBI:29105"/>
    </cofactor>
    <text evidence="11">Binds 2 Zn(2+) ions per subunit.</text>
</comment>
<feature type="binding site" evidence="11">
    <location>
        <position position="575"/>
    </location>
    <ligand>
        <name>Ca(2+)</name>
        <dbReference type="ChEBI" id="CHEBI:29108"/>
        <label>5</label>
    </ligand>
</feature>
<dbReference type="GO" id="GO:0005615">
    <property type="term" value="C:extracellular space"/>
    <property type="evidence" value="ECO:0007669"/>
    <property type="project" value="TreeGrafter"/>
</dbReference>
<feature type="binding site" evidence="11">
    <location>
        <position position="432"/>
    </location>
    <ligand>
        <name>Ca(2+)</name>
        <dbReference type="ChEBI" id="CHEBI:29108"/>
        <label>5</label>
    </ligand>
</feature>
<dbReference type="GO" id="GO:0030574">
    <property type="term" value="P:collagen catabolic process"/>
    <property type="evidence" value="ECO:0007669"/>
    <property type="project" value="TreeGrafter"/>
</dbReference>
<feature type="binding site" evidence="11">
    <location>
        <position position="314"/>
    </location>
    <ligand>
        <name>Ca(2+)</name>
        <dbReference type="ChEBI" id="CHEBI:29108"/>
        <label>1</label>
    </ligand>
</feature>
<keyword evidence="4" id="KW-0677">Repeat</keyword>
<feature type="binding site" evidence="11">
    <location>
        <position position="527"/>
    </location>
    <ligand>
        <name>Ca(2+)</name>
        <dbReference type="ChEBI" id="CHEBI:29108"/>
        <label>5</label>
    </ligand>
</feature>
<name>A0A8X7XB25_POLSE</name>
<dbReference type="InterPro" id="IPR036375">
    <property type="entry name" value="Hemopexin-like_dom_sf"/>
</dbReference>
<dbReference type="SUPFAM" id="SSF50923">
    <property type="entry name" value="Hemopexin-like domain"/>
    <property type="match status" value="1"/>
</dbReference>
<dbReference type="InterPro" id="IPR018487">
    <property type="entry name" value="Hemopexin-like_repeat"/>
</dbReference>
<comment type="caution">
    <text evidence="16">The sequence shown here is derived from an EMBL/GenBank/DDBJ whole genome shotgun (WGS) entry which is preliminary data.</text>
</comment>
<dbReference type="CDD" id="cd00094">
    <property type="entry name" value="HX"/>
    <property type="match status" value="1"/>
</dbReference>
<evidence type="ECO:0000313" key="16">
    <source>
        <dbReference type="EMBL" id="KAG2464618.1"/>
    </source>
</evidence>
<protein>
    <submittedName>
        <fullName evidence="16">MMP25 protein</fullName>
    </submittedName>
</protein>
<feature type="binding site" evidence="11">
    <location>
        <position position="355"/>
    </location>
    <ligand>
        <name>Zn(2+)</name>
        <dbReference type="ChEBI" id="CHEBI:29105"/>
        <label>2</label>
        <note>catalytic</note>
    </ligand>
</feature>
<dbReference type="GO" id="GO:0006508">
    <property type="term" value="P:proteolysis"/>
    <property type="evidence" value="ECO:0007669"/>
    <property type="project" value="UniProtKB-KW"/>
</dbReference>
<dbReference type="Pfam" id="PF00045">
    <property type="entry name" value="Hemopexin"/>
    <property type="match status" value="3"/>
</dbReference>